<reference evidence="2" key="1">
    <citation type="submission" date="2025-08" db="UniProtKB">
        <authorList>
            <consortium name="Ensembl"/>
        </authorList>
    </citation>
    <scope>IDENTIFICATION</scope>
</reference>
<accession>A0A8C4PWZ6</accession>
<reference evidence="2" key="2">
    <citation type="submission" date="2025-09" db="UniProtKB">
        <authorList>
            <consortium name="Ensembl"/>
        </authorList>
    </citation>
    <scope>IDENTIFICATION</scope>
</reference>
<keyword evidence="3" id="KW-1185">Reference proteome</keyword>
<dbReference type="AlphaFoldDB" id="A0A8C4PWZ6"/>
<protein>
    <recommendedName>
        <fullName evidence="1">Netrin module non-TIMP type domain-containing protein</fullName>
    </recommendedName>
</protein>
<organism evidence="2 3">
    <name type="scientific">Eptatretus burgeri</name>
    <name type="common">Inshore hagfish</name>
    <dbReference type="NCBI Taxonomy" id="7764"/>
    <lineage>
        <taxon>Eukaryota</taxon>
        <taxon>Metazoa</taxon>
        <taxon>Chordata</taxon>
        <taxon>Craniata</taxon>
        <taxon>Vertebrata</taxon>
        <taxon>Cyclostomata</taxon>
        <taxon>Myxini</taxon>
        <taxon>Myxiniformes</taxon>
        <taxon>Myxinidae</taxon>
        <taxon>Eptatretinae</taxon>
        <taxon>Eptatretus</taxon>
    </lineage>
</organism>
<dbReference type="SMART" id="SM00643">
    <property type="entry name" value="C345C"/>
    <property type="match status" value="1"/>
</dbReference>
<dbReference type="Pfam" id="PF01759">
    <property type="entry name" value="NTR"/>
    <property type="match status" value="1"/>
</dbReference>
<name>A0A8C4PWZ6_EPTBU</name>
<dbReference type="Gene3D" id="2.40.50.120">
    <property type="match status" value="1"/>
</dbReference>
<evidence type="ECO:0000313" key="3">
    <source>
        <dbReference type="Proteomes" id="UP000694388"/>
    </source>
</evidence>
<feature type="domain" description="Netrin module non-TIMP type" evidence="1">
    <location>
        <begin position="44"/>
        <end position="150"/>
    </location>
</feature>
<proteinExistence type="predicted"/>
<dbReference type="Ensembl" id="ENSEBUT00000002949.1">
    <property type="protein sequence ID" value="ENSEBUP00000002593.1"/>
    <property type="gene ID" value="ENSEBUG00000001996.1"/>
</dbReference>
<dbReference type="InterPro" id="IPR008993">
    <property type="entry name" value="TIMP-like_OB-fold"/>
</dbReference>
<evidence type="ECO:0000259" key="1">
    <source>
        <dbReference type="SMART" id="SM00643"/>
    </source>
</evidence>
<sequence length="181" mass="20832">MHCSDPYLCTSRKLSYPHTLLYAHRYMVLSEERLLTIYEPHIHMAFFFPRDNVPAVHVRSGGVRARGCRGARVAAHVERVLRGGGGPVRTGSAILHSDTPCVCPSLRPAREYLLLCDTDSTHSRMMLRNGCVAEMWNETWTKKVKAWEKLRLLRKGASERHSWYKAKTVYIRRRRGDQLPS</sequence>
<dbReference type="InterPro" id="IPR018933">
    <property type="entry name" value="Netrin_module_non-TIMP"/>
</dbReference>
<dbReference type="Proteomes" id="UP000694388">
    <property type="component" value="Unplaced"/>
</dbReference>
<evidence type="ECO:0000313" key="2">
    <source>
        <dbReference type="Ensembl" id="ENSEBUP00000002593.1"/>
    </source>
</evidence>
<dbReference type="SUPFAM" id="SSF50242">
    <property type="entry name" value="TIMP-like"/>
    <property type="match status" value="1"/>
</dbReference>